<evidence type="ECO:0008006" key="3">
    <source>
        <dbReference type="Google" id="ProtNLM"/>
    </source>
</evidence>
<gene>
    <name evidence="1" type="ORF">Rin_00023060</name>
</gene>
<sequence length="38" mass="4367">RQETKFEIAKELFADGADRTKIKRYTGLSDADLDTLLH</sequence>
<comment type="caution">
    <text evidence="1">The sequence shown here is derived from an EMBL/GenBank/DDBJ whole genome shotgun (WGS) entry which is preliminary data.</text>
</comment>
<evidence type="ECO:0000313" key="1">
    <source>
        <dbReference type="EMBL" id="EGY27780.1"/>
    </source>
</evidence>
<dbReference type="AlphaFoldDB" id="G2H2J9"/>
<feature type="non-terminal residue" evidence="1">
    <location>
        <position position="1"/>
    </location>
</feature>
<dbReference type="Proteomes" id="UP000004116">
    <property type="component" value="Unassembled WGS sequence"/>
</dbReference>
<protein>
    <recommendedName>
        <fullName evidence="3">Transposase</fullName>
    </recommendedName>
</protein>
<reference evidence="1 2" key="1">
    <citation type="journal article" date="2012" name="Genome Res.">
        <title>Genomic basis of endosymbiont-conferred protection against an insect parasitoid.</title>
        <authorList>
            <person name="Hansen A.K."/>
            <person name="Vorburger C."/>
            <person name="Moran N.A."/>
        </authorList>
    </citation>
    <scope>NUCLEOTIDE SEQUENCE [LARGE SCALE GENOMIC DNA]</scope>
    <source>
        <strain evidence="2">R5.15</strain>
    </source>
</reference>
<organism evidence="1 2">
    <name type="scientific">Candidatus Regiella insecticola 5.15</name>
    <dbReference type="NCBI Taxonomy" id="1005043"/>
    <lineage>
        <taxon>Bacteria</taxon>
        <taxon>Pseudomonadati</taxon>
        <taxon>Pseudomonadota</taxon>
        <taxon>Gammaproteobacteria</taxon>
        <taxon>Enterobacterales</taxon>
        <taxon>Enterobacteriaceae</taxon>
        <taxon>aphid secondary symbionts</taxon>
        <taxon>Candidatus Regiella</taxon>
    </lineage>
</organism>
<keyword evidence="2" id="KW-1185">Reference proteome</keyword>
<dbReference type="EMBL" id="AGCA01000549">
    <property type="protein sequence ID" value="EGY27780.1"/>
    <property type="molecule type" value="Genomic_DNA"/>
</dbReference>
<name>G2H2J9_9ENTR</name>
<proteinExistence type="predicted"/>
<accession>G2H2J9</accession>
<evidence type="ECO:0000313" key="2">
    <source>
        <dbReference type="Proteomes" id="UP000004116"/>
    </source>
</evidence>